<evidence type="ECO:0000313" key="5">
    <source>
        <dbReference type="EMBL" id="MEQ3553815.1"/>
    </source>
</evidence>
<keyword evidence="3 4" id="KW-0732">Signal</keyword>
<evidence type="ECO:0000256" key="2">
    <source>
        <dbReference type="ARBA" id="ARBA00022448"/>
    </source>
</evidence>
<reference evidence="5 6" key="1">
    <citation type="submission" date="2024-03" db="EMBL/GenBank/DDBJ databases">
        <title>Draft genome sequence of Pseudonocardia nematodicida JCM 31783.</title>
        <authorList>
            <person name="Butdee W."/>
            <person name="Duangmal K."/>
        </authorList>
    </citation>
    <scope>NUCLEOTIDE SEQUENCE [LARGE SCALE GENOMIC DNA]</scope>
    <source>
        <strain evidence="5 6">JCM 31783</strain>
    </source>
</reference>
<proteinExistence type="inferred from homology"/>
<dbReference type="EMBL" id="JBEDNQ010000012">
    <property type="protein sequence ID" value="MEQ3553815.1"/>
    <property type="molecule type" value="Genomic_DNA"/>
</dbReference>
<dbReference type="Pfam" id="PF03480">
    <property type="entry name" value="DctP"/>
    <property type="match status" value="1"/>
</dbReference>
<feature type="signal peptide" evidence="4">
    <location>
        <begin position="1"/>
        <end position="26"/>
    </location>
</feature>
<dbReference type="PROSITE" id="PS51257">
    <property type="entry name" value="PROKAR_LIPOPROTEIN"/>
    <property type="match status" value="1"/>
</dbReference>
<evidence type="ECO:0000256" key="1">
    <source>
        <dbReference type="ARBA" id="ARBA00009023"/>
    </source>
</evidence>
<dbReference type="InterPro" id="IPR018389">
    <property type="entry name" value="DctP_fam"/>
</dbReference>
<name>A0ABV1KH91_9PSEU</name>
<sequence length="334" mass="35859">MTRARALPAALLAAICLVLTACGSPAGGEEPLVIRYGNIYPASTTFGKAVDRMAELVEERSDGAVRMDVFHSGALGSEQVHIEGVREGSLEMAHTGTAGIALFVPETALFEQWYAFDDLDQLARAFDDATPLLERMYADKGFTLLGTFYNGPRTLISTSPIRSLDDVQGKQLRVPGSDLYVRMANGLGARGVSMPLGDAFTGLQTGTIDALEGSPDDLRSGGYGSVAPYLTLDEHVYHPLSIVYGRDAWEALAPEQRELVQAAVDEVSAEQRAALEQANVDALTELEEDGVEIIEITDREAWADRVAPTSAGFAQRFGPDGQRIVEILDAAGRP</sequence>
<protein>
    <submittedName>
        <fullName evidence="5">TRAP transporter substrate-binding protein</fullName>
    </submittedName>
</protein>
<dbReference type="InterPro" id="IPR004682">
    <property type="entry name" value="TRAP_DctP"/>
</dbReference>
<evidence type="ECO:0000313" key="6">
    <source>
        <dbReference type="Proteomes" id="UP001494902"/>
    </source>
</evidence>
<comment type="caution">
    <text evidence="5">The sequence shown here is derived from an EMBL/GenBank/DDBJ whole genome shotgun (WGS) entry which is preliminary data.</text>
</comment>
<dbReference type="InterPro" id="IPR038404">
    <property type="entry name" value="TRAP_DctP_sf"/>
</dbReference>
<dbReference type="PANTHER" id="PTHR33376:SF7">
    <property type="entry name" value="C4-DICARBOXYLATE-BINDING PROTEIN DCTB"/>
    <property type="match status" value="1"/>
</dbReference>
<dbReference type="NCBIfam" id="NF037995">
    <property type="entry name" value="TRAP_S1"/>
    <property type="match status" value="1"/>
</dbReference>
<dbReference type="Proteomes" id="UP001494902">
    <property type="component" value="Unassembled WGS sequence"/>
</dbReference>
<keyword evidence="2" id="KW-0813">Transport</keyword>
<feature type="chain" id="PRO_5046435732" evidence="4">
    <location>
        <begin position="27"/>
        <end position="334"/>
    </location>
</feature>
<dbReference type="PANTHER" id="PTHR33376">
    <property type="match status" value="1"/>
</dbReference>
<evidence type="ECO:0000256" key="4">
    <source>
        <dbReference type="SAM" id="SignalP"/>
    </source>
</evidence>
<dbReference type="Gene3D" id="3.40.190.170">
    <property type="entry name" value="Bacterial extracellular solute-binding protein, family 7"/>
    <property type="match status" value="1"/>
</dbReference>
<dbReference type="CDD" id="cd13603">
    <property type="entry name" value="PBP2_TRAP_Siap_TeaA_like"/>
    <property type="match status" value="1"/>
</dbReference>
<keyword evidence="6" id="KW-1185">Reference proteome</keyword>
<accession>A0ABV1KH91</accession>
<organism evidence="5 6">
    <name type="scientific">Pseudonocardia nematodicida</name>
    <dbReference type="NCBI Taxonomy" id="1206997"/>
    <lineage>
        <taxon>Bacteria</taxon>
        <taxon>Bacillati</taxon>
        <taxon>Actinomycetota</taxon>
        <taxon>Actinomycetes</taxon>
        <taxon>Pseudonocardiales</taxon>
        <taxon>Pseudonocardiaceae</taxon>
        <taxon>Pseudonocardia</taxon>
    </lineage>
</organism>
<dbReference type="RefSeq" id="WP_349300890.1">
    <property type="nucleotide sequence ID" value="NZ_JBEDNQ010000012.1"/>
</dbReference>
<comment type="similarity">
    <text evidence="1">Belongs to the bacterial solute-binding protein 7 family.</text>
</comment>
<dbReference type="PIRSF" id="PIRSF006470">
    <property type="entry name" value="DctB"/>
    <property type="match status" value="1"/>
</dbReference>
<gene>
    <name evidence="5" type="ORF">WIS52_25350</name>
</gene>
<evidence type="ECO:0000256" key="3">
    <source>
        <dbReference type="ARBA" id="ARBA00022729"/>
    </source>
</evidence>